<dbReference type="GeneID" id="87615806"/>
<keyword evidence="2" id="KW-1185">Reference proteome</keyword>
<dbReference type="EMBL" id="RZTZ01000001">
    <property type="protein sequence ID" value="RVT67617.1"/>
    <property type="molecule type" value="Genomic_DNA"/>
</dbReference>
<dbReference type="RefSeq" id="WP_127736073.1">
    <property type="nucleotide sequence ID" value="NZ_CAJCKN010000002.1"/>
</dbReference>
<gene>
    <name evidence="1" type="ORF">EM808_03830</name>
</gene>
<accession>A0A3S2UZ47</accession>
<organism evidence="1 2">
    <name type="scientific">Niallia taxi</name>
    <dbReference type="NCBI Taxonomy" id="2499688"/>
    <lineage>
        <taxon>Bacteria</taxon>
        <taxon>Bacillati</taxon>
        <taxon>Bacillota</taxon>
        <taxon>Bacilli</taxon>
        <taxon>Bacillales</taxon>
        <taxon>Bacillaceae</taxon>
        <taxon>Niallia</taxon>
    </lineage>
</organism>
<comment type="caution">
    <text evidence="1">The sequence shown here is derived from an EMBL/GenBank/DDBJ whole genome shotgun (WGS) entry which is preliminary data.</text>
</comment>
<evidence type="ECO:0000313" key="1">
    <source>
        <dbReference type="EMBL" id="RVT67617.1"/>
    </source>
</evidence>
<proteinExistence type="predicted"/>
<evidence type="ECO:0000313" key="2">
    <source>
        <dbReference type="Proteomes" id="UP000288024"/>
    </source>
</evidence>
<sequence length="149" mass="16950">MLQRTSVVDHLRLNVASFSSTVEFGDISYYQAFSRALAVQRERKTFFGNEGPFDYPIFSEPIPIPPITENINIMYHQTKPIIKVKTLDITAVSASSLLQVGSTRHIFAETRIKHIRQLENHSEELQNKNIIPLEEIHSSPGTSINNRSQ</sequence>
<dbReference type="Proteomes" id="UP000288024">
    <property type="component" value="Unassembled WGS sequence"/>
</dbReference>
<protein>
    <submittedName>
        <fullName evidence="1">Spore germination protein GerPE</fullName>
    </submittedName>
</protein>
<dbReference type="InterPro" id="IPR024496">
    <property type="entry name" value="Spore_germ_GerPE"/>
</dbReference>
<dbReference type="Pfam" id="PF10970">
    <property type="entry name" value="GerPE"/>
    <property type="match status" value="1"/>
</dbReference>
<reference evidence="1 2" key="1">
    <citation type="submission" date="2019-01" db="EMBL/GenBank/DDBJ databases">
        <title>Bacillus sp. M5HDSG1-1, whole genome shotgun sequence.</title>
        <authorList>
            <person name="Tuo L."/>
        </authorList>
    </citation>
    <scope>NUCLEOTIDE SEQUENCE [LARGE SCALE GENOMIC DNA]</scope>
    <source>
        <strain evidence="1 2">M5HDSG1-1</strain>
    </source>
</reference>
<dbReference type="AlphaFoldDB" id="A0A3S2UZ47"/>
<name>A0A3S2UZ47_9BACI</name>